<keyword evidence="1" id="KW-0472">Membrane</keyword>
<dbReference type="AlphaFoldDB" id="X0SAD9"/>
<dbReference type="PANTHER" id="PTHR37947">
    <property type="entry name" value="BLL2462 PROTEIN"/>
    <property type="match status" value="1"/>
</dbReference>
<feature type="transmembrane region" description="Helical" evidence="1">
    <location>
        <begin position="43"/>
        <end position="66"/>
    </location>
</feature>
<feature type="non-terminal residue" evidence="2">
    <location>
        <position position="154"/>
    </location>
</feature>
<dbReference type="Gene3D" id="3.40.50.410">
    <property type="entry name" value="von Willebrand factor, type A domain"/>
    <property type="match status" value="1"/>
</dbReference>
<feature type="transmembrane region" description="Helical" evidence="1">
    <location>
        <begin position="12"/>
        <end position="31"/>
    </location>
</feature>
<keyword evidence="1" id="KW-0812">Transmembrane</keyword>
<proteinExistence type="predicted"/>
<dbReference type="PANTHER" id="PTHR37947:SF1">
    <property type="entry name" value="BLL2462 PROTEIN"/>
    <property type="match status" value="1"/>
</dbReference>
<evidence type="ECO:0000256" key="1">
    <source>
        <dbReference type="SAM" id="Phobius"/>
    </source>
</evidence>
<dbReference type="InterPro" id="IPR036465">
    <property type="entry name" value="vWFA_dom_sf"/>
</dbReference>
<dbReference type="NCBIfam" id="TIGR02226">
    <property type="entry name" value="two_anch"/>
    <property type="match status" value="1"/>
</dbReference>
<name>X0SAD9_9ZZZZ</name>
<dbReference type="InterPro" id="IPR011933">
    <property type="entry name" value="Double_TM_dom"/>
</dbReference>
<protein>
    <recommendedName>
        <fullName evidence="3">VWFA domain-containing protein</fullName>
    </recommendedName>
</protein>
<dbReference type="EMBL" id="BARS01009675">
    <property type="protein sequence ID" value="GAF77993.1"/>
    <property type="molecule type" value="Genomic_DNA"/>
</dbReference>
<keyword evidence="1" id="KW-1133">Transmembrane helix</keyword>
<accession>X0SAD9</accession>
<sequence length="154" mass="17081">MSGLDLSFQSDRFLLLFLVLFFLLAWSYFLYRRSEAPLKRSTKAVLVALRCLAILAVIFALGQPLLSFSDKVTRPAEIAVLVDTSTSMNFSDVVGPASGSEDVSKSRLEVAEEVLTELQAVQLPEAAKFQYWTFSDSLNRLGVELLSLNARGVR</sequence>
<gene>
    <name evidence="2" type="ORF">S01H1_18137</name>
</gene>
<organism evidence="2">
    <name type="scientific">marine sediment metagenome</name>
    <dbReference type="NCBI Taxonomy" id="412755"/>
    <lineage>
        <taxon>unclassified sequences</taxon>
        <taxon>metagenomes</taxon>
        <taxon>ecological metagenomes</taxon>
    </lineage>
</organism>
<evidence type="ECO:0008006" key="3">
    <source>
        <dbReference type="Google" id="ProtNLM"/>
    </source>
</evidence>
<reference evidence="2" key="1">
    <citation type="journal article" date="2014" name="Front. Microbiol.">
        <title>High frequency of phylogenetically diverse reductive dehalogenase-homologous genes in deep subseafloor sedimentary metagenomes.</title>
        <authorList>
            <person name="Kawai M."/>
            <person name="Futagami T."/>
            <person name="Toyoda A."/>
            <person name="Takaki Y."/>
            <person name="Nishi S."/>
            <person name="Hori S."/>
            <person name="Arai W."/>
            <person name="Tsubouchi T."/>
            <person name="Morono Y."/>
            <person name="Uchiyama I."/>
            <person name="Ito T."/>
            <person name="Fujiyama A."/>
            <person name="Inagaki F."/>
            <person name="Takami H."/>
        </authorList>
    </citation>
    <scope>NUCLEOTIDE SEQUENCE</scope>
    <source>
        <strain evidence="2">Expedition CK06-06</strain>
    </source>
</reference>
<comment type="caution">
    <text evidence="2">The sequence shown here is derived from an EMBL/GenBank/DDBJ whole genome shotgun (WGS) entry which is preliminary data.</text>
</comment>
<evidence type="ECO:0000313" key="2">
    <source>
        <dbReference type="EMBL" id="GAF77993.1"/>
    </source>
</evidence>